<dbReference type="Proteomes" id="UP001385809">
    <property type="component" value="Unassembled WGS sequence"/>
</dbReference>
<keyword evidence="4 6" id="KW-1133">Transmembrane helix</keyword>
<feature type="transmembrane region" description="Helical" evidence="6">
    <location>
        <begin position="143"/>
        <end position="164"/>
    </location>
</feature>
<keyword evidence="2 6" id="KW-0813">Transport</keyword>
<evidence type="ECO:0000256" key="6">
    <source>
        <dbReference type="RuleBase" id="RU363032"/>
    </source>
</evidence>
<reference evidence="8 9" key="1">
    <citation type="submission" date="2024-03" db="EMBL/GenBank/DDBJ databases">
        <title>Actinomycetospora sp. OC33-EN08, a novel actinomycete isolated from wild orchid (Aerides multiflora).</title>
        <authorList>
            <person name="Suriyachadkun C."/>
        </authorList>
    </citation>
    <scope>NUCLEOTIDE SEQUENCE [LARGE SCALE GENOMIC DNA]</scope>
    <source>
        <strain evidence="8 9">OC33-EN08</strain>
    </source>
</reference>
<evidence type="ECO:0000259" key="7">
    <source>
        <dbReference type="PROSITE" id="PS50928"/>
    </source>
</evidence>
<dbReference type="Pfam" id="PF00528">
    <property type="entry name" value="BPD_transp_1"/>
    <property type="match status" value="1"/>
</dbReference>
<dbReference type="InterPro" id="IPR035906">
    <property type="entry name" value="MetI-like_sf"/>
</dbReference>
<dbReference type="InterPro" id="IPR000515">
    <property type="entry name" value="MetI-like"/>
</dbReference>
<dbReference type="RefSeq" id="WP_337695381.1">
    <property type="nucleotide sequence ID" value="NZ_JBBEGN010000005.1"/>
</dbReference>
<dbReference type="SUPFAM" id="SSF161098">
    <property type="entry name" value="MetI-like"/>
    <property type="match status" value="1"/>
</dbReference>
<keyword evidence="9" id="KW-1185">Reference proteome</keyword>
<evidence type="ECO:0000256" key="1">
    <source>
        <dbReference type="ARBA" id="ARBA00004141"/>
    </source>
</evidence>
<gene>
    <name evidence="8" type="ORF">WCD74_13665</name>
</gene>
<dbReference type="PANTHER" id="PTHR30177">
    <property type="entry name" value="GLYCINE BETAINE/L-PROLINE TRANSPORT SYSTEM PERMEASE PROTEIN PROW"/>
    <property type="match status" value="1"/>
</dbReference>
<organism evidence="8 9">
    <name type="scientific">Actinomycetospora aurantiaca</name>
    <dbReference type="NCBI Taxonomy" id="3129233"/>
    <lineage>
        <taxon>Bacteria</taxon>
        <taxon>Bacillati</taxon>
        <taxon>Actinomycetota</taxon>
        <taxon>Actinomycetes</taxon>
        <taxon>Pseudonocardiales</taxon>
        <taxon>Pseudonocardiaceae</taxon>
        <taxon>Actinomycetospora</taxon>
    </lineage>
</organism>
<proteinExistence type="inferred from homology"/>
<comment type="subcellular location">
    <subcellularLocation>
        <location evidence="6">Cell membrane</location>
        <topology evidence="6">Multi-pass membrane protein</topology>
    </subcellularLocation>
    <subcellularLocation>
        <location evidence="1">Membrane</location>
        <topology evidence="1">Multi-pass membrane protein</topology>
    </subcellularLocation>
</comment>
<accession>A0ABU8MP94</accession>
<evidence type="ECO:0000256" key="2">
    <source>
        <dbReference type="ARBA" id="ARBA00022448"/>
    </source>
</evidence>
<feature type="transmembrane region" description="Helical" evidence="6">
    <location>
        <begin position="78"/>
        <end position="97"/>
    </location>
</feature>
<dbReference type="PROSITE" id="PS50928">
    <property type="entry name" value="ABC_TM1"/>
    <property type="match status" value="1"/>
</dbReference>
<evidence type="ECO:0000313" key="9">
    <source>
        <dbReference type="Proteomes" id="UP001385809"/>
    </source>
</evidence>
<keyword evidence="3 6" id="KW-0812">Transmembrane</keyword>
<dbReference type="CDD" id="cd06261">
    <property type="entry name" value="TM_PBP2"/>
    <property type="match status" value="1"/>
</dbReference>
<dbReference type="InterPro" id="IPR051204">
    <property type="entry name" value="ABC_transp_perm/SBD"/>
</dbReference>
<comment type="similarity">
    <text evidence="6">Belongs to the binding-protein-dependent transport system permease family.</text>
</comment>
<dbReference type="Gene3D" id="1.10.3720.10">
    <property type="entry name" value="MetI-like"/>
    <property type="match status" value="1"/>
</dbReference>
<keyword evidence="5 6" id="KW-0472">Membrane</keyword>
<comment type="caution">
    <text evidence="8">The sequence shown here is derived from an EMBL/GenBank/DDBJ whole genome shotgun (WGS) entry which is preliminary data.</text>
</comment>
<evidence type="ECO:0000256" key="4">
    <source>
        <dbReference type="ARBA" id="ARBA00022989"/>
    </source>
</evidence>
<dbReference type="PANTHER" id="PTHR30177:SF4">
    <property type="entry name" value="OSMOPROTECTANT IMPORT PERMEASE PROTEIN OSMW"/>
    <property type="match status" value="1"/>
</dbReference>
<feature type="transmembrane region" description="Helical" evidence="6">
    <location>
        <begin position="118"/>
        <end position="137"/>
    </location>
</feature>
<dbReference type="EMBL" id="JBBEGN010000005">
    <property type="protein sequence ID" value="MEJ2868814.1"/>
    <property type="molecule type" value="Genomic_DNA"/>
</dbReference>
<feature type="transmembrane region" description="Helical" evidence="6">
    <location>
        <begin position="176"/>
        <end position="197"/>
    </location>
</feature>
<protein>
    <submittedName>
        <fullName evidence="8">ABC transporter permease subunit</fullName>
    </submittedName>
</protein>
<evidence type="ECO:0000313" key="8">
    <source>
        <dbReference type="EMBL" id="MEJ2868814.1"/>
    </source>
</evidence>
<sequence length="219" mass="23317">MRLFGEDILPLAGEHVVLALVPVLLGLVISLPLGWWAWRSRGARRILLPLTGVLYTIPSLALFVVMPILLGTRILDPVNVAVALTVYAVALLVRSVVDGLDEVPSEVLTAGVAMGYRPLGLLVGVQLPLAVPVLIAGMRVATVSSFSLVAVGAIIGQGALGALFTQGFERFYTAQIVFGLLAIVVLALLFDALWVLVGRLLAPWSRPNRRARPSTSVEV</sequence>
<evidence type="ECO:0000256" key="3">
    <source>
        <dbReference type="ARBA" id="ARBA00022692"/>
    </source>
</evidence>
<feature type="domain" description="ABC transmembrane type-1" evidence="7">
    <location>
        <begin position="12"/>
        <end position="194"/>
    </location>
</feature>
<feature type="transmembrane region" description="Helical" evidence="6">
    <location>
        <begin position="16"/>
        <end position="38"/>
    </location>
</feature>
<feature type="transmembrane region" description="Helical" evidence="6">
    <location>
        <begin position="50"/>
        <end position="72"/>
    </location>
</feature>
<evidence type="ECO:0000256" key="5">
    <source>
        <dbReference type="ARBA" id="ARBA00023136"/>
    </source>
</evidence>
<name>A0ABU8MP94_9PSEU</name>